<dbReference type="RefSeq" id="WP_201811842.1">
    <property type="nucleotide sequence ID" value="NZ_JAERRI010000038.1"/>
</dbReference>
<dbReference type="EMBL" id="JAERRI010000038">
    <property type="protein sequence ID" value="MBL1094947.1"/>
    <property type="molecule type" value="Genomic_DNA"/>
</dbReference>
<dbReference type="Gene3D" id="1.10.10.10">
    <property type="entry name" value="Winged helix-like DNA-binding domain superfamily/Winged helix DNA-binding domain"/>
    <property type="match status" value="1"/>
</dbReference>
<proteinExistence type="predicted"/>
<dbReference type="InterPro" id="IPR036388">
    <property type="entry name" value="WH-like_DNA-bd_sf"/>
</dbReference>
<evidence type="ECO:0000259" key="2">
    <source>
        <dbReference type="PROSITE" id="PS50987"/>
    </source>
</evidence>
<accession>A0ABS1N4E8</accession>
<feature type="region of interest" description="Disordered" evidence="1">
    <location>
        <begin position="1"/>
        <end position="23"/>
    </location>
</feature>
<sequence length="263" mass="28494">MEPRTRAAKTRTRDAEPRTDARTETDVAHVAAAIGDPSRAKVLLALAGGGALPASALAAEAGVSNSTISGHLARLLDARLLTVELDGRHRYYRLATTDVARALEQLALIARPLPVRSLNADTRARALLRARLCYDHLAGRLGVALMDALQERAVLTAEHPAAGGDDTASDAVSYHLTPYGRRELTAFGVDTDRLPRRRPTVRYCVDWGEQRHHLAGALGAALTTRMFALDWLRHGTYRRVVRLTDAGREGLTATFGVPADRLS</sequence>
<dbReference type="InterPro" id="IPR052543">
    <property type="entry name" value="HTH_Metal-responsive_Reg"/>
</dbReference>
<keyword evidence="4" id="KW-1185">Reference proteome</keyword>
<organism evidence="3 4">
    <name type="scientific">Streptomyces siderophoricus</name>
    <dbReference type="NCBI Taxonomy" id="2802281"/>
    <lineage>
        <taxon>Bacteria</taxon>
        <taxon>Bacillati</taxon>
        <taxon>Actinomycetota</taxon>
        <taxon>Actinomycetes</taxon>
        <taxon>Kitasatosporales</taxon>
        <taxon>Streptomycetaceae</taxon>
        <taxon>Streptomyces</taxon>
    </lineage>
</organism>
<name>A0ABS1N4E8_9ACTN</name>
<dbReference type="InterPro" id="IPR001845">
    <property type="entry name" value="HTH_ArsR_DNA-bd_dom"/>
</dbReference>
<evidence type="ECO:0000313" key="3">
    <source>
        <dbReference type="EMBL" id="MBL1094947.1"/>
    </source>
</evidence>
<dbReference type="PRINTS" id="PR00778">
    <property type="entry name" value="HTHARSR"/>
</dbReference>
<gene>
    <name evidence="3" type="ORF">JK360_37605</name>
</gene>
<feature type="domain" description="HTH arsR-type" evidence="2">
    <location>
        <begin position="19"/>
        <end position="114"/>
    </location>
</feature>
<dbReference type="PANTHER" id="PTHR39168">
    <property type="entry name" value="TRANSCRIPTIONAL REGULATOR-RELATED"/>
    <property type="match status" value="1"/>
</dbReference>
<comment type="caution">
    <text evidence="3">The sequence shown here is derived from an EMBL/GenBank/DDBJ whole genome shotgun (WGS) entry which is preliminary data.</text>
</comment>
<dbReference type="SMART" id="SM00418">
    <property type="entry name" value="HTH_ARSR"/>
    <property type="match status" value="1"/>
</dbReference>
<reference evidence="3 4" key="1">
    <citation type="submission" date="2021-01" db="EMBL/GenBank/DDBJ databases">
        <title>WGS of actinomycetes isolated from Thailand.</title>
        <authorList>
            <person name="Thawai C."/>
        </authorList>
    </citation>
    <scope>NUCLEOTIDE SEQUENCE [LARGE SCALE GENOMIC DNA]</scope>
    <source>
        <strain evidence="3 4">CH9-7</strain>
    </source>
</reference>
<dbReference type="SUPFAM" id="SSF46785">
    <property type="entry name" value="Winged helix' DNA-binding domain"/>
    <property type="match status" value="1"/>
</dbReference>
<dbReference type="NCBIfam" id="NF033788">
    <property type="entry name" value="HTH_metalloreg"/>
    <property type="match status" value="1"/>
</dbReference>
<dbReference type="PROSITE" id="PS50987">
    <property type="entry name" value="HTH_ARSR_2"/>
    <property type="match status" value="1"/>
</dbReference>
<dbReference type="PANTHER" id="PTHR39168:SF2">
    <property type="entry name" value="HTH-TYPE TRANSCRIPTIONAL REGULATOR CMTR"/>
    <property type="match status" value="1"/>
</dbReference>
<dbReference type="Pfam" id="PF12840">
    <property type="entry name" value="HTH_20"/>
    <property type="match status" value="1"/>
</dbReference>
<dbReference type="Proteomes" id="UP000629371">
    <property type="component" value="Unassembled WGS sequence"/>
</dbReference>
<evidence type="ECO:0000256" key="1">
    <source>
        <dbReference type="SAM" id="MobiDB-lite"/>
    </source>
</evidence>
<dbReference type="InterPro" id="IPR036390">
    <property type="entry name" value="WH_DNA-bd_sf"/>
</dbReference>
<protein>
    <submittedName>
        <fullName evidence="3">Helix-turn-helix transcriptional regulator</fullName>
    </submittedName>
</protein>
<evidence type="ECO:0000313" key="4">
    <source>
        <dbReference type="Proteomes" id="UP000629371"/>
    </source>
</evidence>